<comment type="function">
    <text evidence="2">Involved in bacillithiol (BSH) biosynthesis. May catalyze the last step of the pathway, the addition of cysteine to glucosamine malate (GlcN-Mal) to generate BSH.</text>
</comment>
<dbReference type="Pfam" id="PF24850">
    <property type="entry name" value="CC_BshC"/>
    <property type="match status" value="1"/>
</dbReference>
<dbReference type="RefSeq" id="WP_076169842.1">
    <property type="nucleotide sequence ID" value="NZ_MRTP01000002.1"/>
</dbReference>
<comment type="caution">
    <text evidence="5">The sequence shown here is derived from an EMBL/GenBank/DDBJ whole genome shotgun (WGS) entry which is preliminary data.</text>
</comment>
<dbReference type="InterPro" id="IPR055399">
    <property type="entry name" value="CC_BshC"/>
</dbReference>
<keyword evidence="6" id="KW-1185">Reference proteome</keyword>
<evidence type="ECO:0000313" key="5">
    <source>
        <dbReference type="EMBL" id="OMF55448.1"/>
    </source>
</evidence>
<gene>
    <name evidence="2" type="primary">bshC</name>
    <name evidence="5" type="ORF">BK138_12225</name>
</gene>
<keyword evidence="1 2" id="KW-0436">Ligase</keyword>
<dbReference type="HAMAP" id="MF_01867">
    <property type="entry name" value="BshC"/>
    <property type="match status" value="1"/>
</dbReference>
<evidence type="ECO:0000259" key="3">
    <source>
        <dbReference type="Pfam" id="PF10079"/>
    </source>
</evidence>
<reference evidence="5 6" key="1">
    <citation type="submission" date="2016-11" db="EMBL/GenBank/DDBJ databases">
        <title>Paenibacillus species isolates.</title>
        <authorList>
            <person name="Beno S.M."/>
        </authorList>
    </citation>
    <scope>NUCLEOTIDE SEQUENCE [LARGE SCALE GENOMIC DNA]</scope>
    <source>
        <strain evidence="5 6">FSL R5-0378</strain>
    </source>
</reference>
<organism evidence="5 6">
    <name type="scientific">Paenibacillus rhizosphaerae</name>
    <dbReference type="NCBI Taxonomy" id="297318"/>
    <lineage>
        <taxon>Bacteria</taxon>
        <taxon>Bacillati</taxon>
        <taxon>Bacillota</taxon>
        <taxon>Bacilli</taxon>
        <taxon>Bacillales</taxon>
        <taxon>Paenibacillaceae</taxon>
        <taxon>Paenibacillus</taxon>
    </lineage>
</organism>
<dbReference type="NCBIfam" id="TIGR03998">
    <property type="entry name" value="thiol_BshC"/>
    <property type="match status" value="1"/>
</dbReference>
<dbReference type="STRING" id="297318.BK138_12225"/>
<evidence type="ECO:0000256" key="1">
    <source>
        <dbReference type="ARBA" id="ARBA00022598"/>
    </source>
</evidence>
<dbReference type="Pfam" id="PF10079">
    <property type="entry name" value="Rossmann-like_BshC"/>
    <property type="match status" value="1"/>
</dbReference>
<dbReference type="GO" id="GO:0016874">
    <property type="term" value="F:ligase activity"/>
    <property type="evidence" value="ECO:0007669"/>
    <property type="project" value="UniProtKB-UniRule"/>
</dbReference>
<feature type="domain" description="Bacillithiol biosynthesis BshC C-terminal coiled-coil" evidence="4">
    <location>
        <begin position="385"/>
        <end position="542"/>
    </location>
</feature>
<evidence type="ECO:0000256" key="2">
    <source>
        <dbReference type="HAMAP-Rule" id="MF_01867"/>
    </source>
</evidence>
<evidence type="ECO:0000313" key="6">
    <source>
        <dbReference type="Proteomes" id="UP000187172"/>
    </source>
</evidence>
<comment type="similarity">
    <text evidence="2">Belongs to the BshC family.</text>
</comment>
<name>A0A1R1EUI9_9BACL</name>
<dbReference type="InterPro" id="IPR055398">
    <property type="entry name" value="Rossmann-like_BshC"/>
</dbReference>
<feature type="domain" description="Bacillithiol biosynthesis BshC N-terminal Rossmann-like" evidence="3">
    <location>
        <begin position="7"/>
        <end position="383"/>
    </location>
</feature>
<accession>A0A1R1EUI9</accession>
<dbReference type="InterPro" id="IPR011199">
    <property type="entry name" value="Bacillithiol_biosynth_BshC"/>
</dbReference>
<dbReference type="EMBL" id="MRTP01000002">
    <property type="protein sequence ID" value="OMF55448.1"/>
    <property type="molecule type" value="Genomic_DNA"/>
</dbReference>
<evidence type="ECO:0000259" key="4">
    <source>
        <dbReference type="Pfam" id="PF24850"/>
    </source>
</evidence>
<dbReference type="EC" id="6.-.-.-" evidence="2"/>
<protein>
    <recommendedName>
        <fullName evidence="2">Putative cysteine ligase BshC</fullName>
        <ecNumber evidence="2">6.-.-.-</ecNumber>
    </recommendedName>
</protein>
<dbReference type="Proteomes" id="UP000187172">
    <property type="component" value="Unassembled WGS sequence"/>
</dbReference>
<sequence length="543" mass="62310">MNVVSDSLKSGSALADDYINRFSEVQPLYGEDFRDEASWLKRVEWLDQSESVRVNRGELAEVLRRYNSRHNNHQAVHNALDLLAKEGTLAVVGGQQSGLFTGSLLVIYKAMTIIQSAQEAAKKFNRPVVPVFWIAGEDHDFDEVNHTYVMTPELKVAKIKMEAKPGPRSSVSAIPIGPNEWKQSFDQLGRWLPDSENKPEILKWIHEASEQSDNLSDAFAKLLGRLFGEYGLILLDSADPELRKLEVPVFEKMIERNDGLEQAYQQAAACITGKGYSLQAEVAAGGANLFYIYEGNRLLLYKQDGKFTDRKGIVSLSQSELLEQLRTHPERFSNNVLTRPMMQESMFPVLCTVLGQGEISYWAITKQAFEILGLRMPILLPRMSFTLIEGALQKYMDKFGVTFQDVQHRFAEARQQWLSSQEEFHIEPKFAETRRAFEQLYEPLIRELGTIQSGLIPLSEKNKGKILEQISYLERKTREAVEKKHEAELRQWDRIGVSLFPLGKPQERVFNIFYYLNRYGLEWIHDLIRTSDHFTAEHRIIEC</sequence>
<dbReference type="AlphaFoldDB" id="A0A1R1EUI9"/>
<proteinExistence type="inferred from homology"/>
<dbReference type="PIRSF" id="PIRSF012535">
    <property type="entry name" value="UCP012535"/>
    <property type="match status" value="1"/>
</dbReference>